<keyword evidence="2" id="KW-0694">RNA-binding</keyword>
<evidence type="ECO:0000256" key="3">
    <source>
        <dbReference type="SAM" id="MobiDB-lite"/>
    </source>
</evidence>
<dbReference type="GO" id="GO:0110155">
    <property type="term" value="P:NAD-cap decapping"/>
    <property type="evidence" value="ECO:0007669"/>
    <property type="project" value="TreeGrafter"/>
</dbReference>
<dbReference type="EMBL" id="HBUF01213420">
    <property type="protein sequence ID" value="CAG6666226.1"/>
    <property type="molecule type" value="Transcribed_RNA"/>
</dbReference>
<protein>
    <recommendedName>
        <fullName evidence="2">Decapping nuclease</fullName>
        <ecNumber evidence="2">3.6.1.-</ecNumber>
    </recommendedName>
</protein>
<dbReference type="InterPro" id="IPR013961">
    <property type="entry name" value="RAI1"/>
</dbReference>
<dbReference type="InterPro" id="IPR039039">
    <property type="entry name" value="RAI1-like_fam"/>
</dbReference>
<dbReference type="GO" id="GO:0004518">
    <property type="term" value="F:nuclease activity"/>
    <property type="evidence" value="ECO:0007669"/>
    <property type="project" value="UniProtKB-KW"/>
</dbReference>
<dbReference type="GO" id="GO:0034353">
    <property type="term" value="F:mRNA 5'-diphosphatase activity"/>
    <property type="evidence" value="ECO:0007669"/>
    <property type="project" value="TreeGrafter"/>
</dbReference>
<dbReference type="EMBL" id="HBUF01633246">
    <property type="protein sequence ID" value="CAG6783591.1"/>
    <property type="molecule type" value="Transcribed_RNA"/>
</dbReference>
<comment type="function">
    <text evidence="2">Decapping enzyme for NAD-capped RNAs: specifically hydrolyzes the nicotinamide adenine dinucleotide (NAD) cap from a subset of RNAs by removing the entire NAD moiety from the 5'-end of an NAD-capped RNA.</text>
</comment>
<dbReference type="EC" id="3.6.1.-" evidence="2"/>
<feature type="region of interest" description="Disordered" evidence="3">
    <location>
        <begin position="376"/>
        <end position="421"/>
    </location>
</feature>
<organism evidence="5">
    <name type="scientific">Cacopsylla melanoneura</name>
    <dbReference type="NCBI Taxonomy" id="428564"/>
    <lineage>
        <taxon>Eukaryota</taxon>
        <taxon>Metazoa</taxon>
        <taxon>Ecdysozoa</taxon>
        <taxon>Arthropoda</taxon>
        <taxon>Hexapoda</taxon>
        <taxon>Insecta</taxon>
        <taxon>Pterygota</taxon>
        <taxon>Neoptera</taxon>
        <taxon>Paraneoptera</taxon>
        <taxon>Hemiptera</taxon>
        <taxon>Sternorrhyncha</taxon>
        <taxon>Psylloidea</taxon>
        <taxon>Psyllidae</taxon>
        <taxon>Psyllinae</taxon>
        <taxon>Cacopsylla</taxon>
    </lineage>
</organism>
<dbReference type="PANTHER" id="PTHR12395:SF9">
    <property type="entry name" value="DECAPPING AND EXORIBONUCLEASE PROTEIN"/>
    <property type="match status" value="1"/>
</dbReference>
<dbReference type="EMBL" id="HBUF01213421">
    <property type="protein sequence ID" value="CAG6666228.1"/>
    <property type="molecule type" value="Transcribed_RNA"/>
</dbReference>
<evidence type="ECO:0000256" key="1">
    <source>
        <dbReference type="ARBA" id="ARBA00006562"/>
    </source>
</evidence>
<dbReference type="EMBL" id="HBUF01046148">
    <property type="protein sequence ID" value="CAG6619726.1"/>
    <property type="molecule type" value="Transcribed_RNA"/>
</dbReference>
<reference evidence="5" key="1">
    <citation type="submission" date="2021-05" db="EMBL/GenBank/DDBJ databases">
        <authorList>
            <person name="Alioto T."/>
            <person name="Alioto T."/>
            <person name="Gomez Garrido J."/>
        </authorList>
    </citation>
    <scope>NUCLEOTIDE SEQUENCE</scope>
</reference>
<dbReference type="GO" id="GO:0005634">
    <property type="term" value="C:nucleus"/>
    <property type="evidence" value="ECO:0007669"/>
    <property type="project" value="UniProtKB-SubCell"/>
</dbReference>
<comment type="subcellular location">
    <subcellularLocation>
        <location evidence="2">Nucleus</location>
    </subcellularLocation>
</comment>
<feature type="compositionally biased region" description="Basic and acidic residues" evidence="3">
    <location>
        <begin position="380"/>
        <end position="421"/>
    </location>
</feature>
<feature type="compositionally biased region" description="Basic and acidic residues" evidence="3">
    <location>
        <begin position="440"/>
        <end position="490"/>
    </location>
</feature>
<dbReference type="EMBL" id="HBUF01388861">
    <property type="protein sequence ID" value="CAG6733106.1"/>
    <property type="molecule type" value="Transcribed_RNA"/>
</dbReference>
<evidence type="ECO:0000313" key="5">
    <source>
        <dbReference type="EMBL" id="CAG6619726.1"/>
    </source>
</evidence>
<dbReference type="GO" id="GO:0005829">
    <property type="term" value="C:cytosol"/>
    <property type="evidence" value="ECO:0007669"/>
    <property type="project" value="TreeGrafter"/>
</dbReference>
<dbReference type="EMBL" id="HBUF01633248">
    <property type="protein sequence ID" value="CAG6783595.1"/>
    <property type="molecule type" value="Transcribed_RNA"/>
</dbReference>
<sequence length="497" mass="59309">MSELNKNSHRIEGLKLPYKLDQKPCHLENVRACGFYSIDSSGTYLADNSEMKYLYPPYLYRQTLEQPFDLNQDYDKIVPKVNVGSASLTNITKWLRENPNKTQDVDFICFRGTFSTVMISSLIENRLDWRIGAYLINKTIYLCNFDTELKKEDIKQQLSNPDSVRNSNWGFKFEQYMLSDDPVVKPDGKGELNLNREFCVLYHAKMGHFNLLYGAEMDGILKESKMNSEDLSRELENVDFVELKTGKPVGLKMIKWWAQSYFVGIKNLICGEKTENEVKSLKRIPVSDILETVNYKGKKINECNCCNFILEILEFIRNKLMSYEQGMYFLFEWDPRDRFRIRAYITDNPEYKFLTQDFIASMNKLNVKEGDRIPSVSFKRTSDDKDEKRREDETSKKRRQDCDRQDAEGDDSQSREYHWDYESERRGNREYHWNYNTEHRDNRRERERNVNSESYEGRQRQSRRYEEYPVDRSRDRHESSRNRSEQDKWHSNNVLDY</sequence>
<keyword evidence="2" id="KW-0479">Metal-binding</keyword>
<keyword evidence="2" id="KW-0540">Nuclease</keyword>
<dbReference type="GO" id="GO:0000166">
    <property type="term" value="F:nucleotide binding"/>
    <property type="evidence" value="ECO:0007669"/>
    <property type="project" value="UniProtKB-KW"/>
</dbReference>
<name>A0A8D8MAS3_9HEMI</name>
<dbReference type="GO" id="GO:0046872">
    <property type="term" value="F:metal ion binding"/>
    <property type="evidence" value="ECO:0007669"/>
    <property type="project" value="UniProtKB-KW"/>
</dbReference>
<proteinExistence type="inferred from homology"/>
<dbReference type="PANTHER" id="PTHR12395">
    <property type="entry name" value="DOM-3 RELATED"/>
    <property type="match status" value="1"/>
</dbReference>
<comment type="cofactor">
    <cofactor evidence="2">
        <name>a divalent metal cation</name>
        <dbReference type="ChEBI" id="CHEBI:60240"/>
    </cofactor>
</comment>
<feature type="domain" description="RAI1-like" evidence="4">
    <location>
        <begin position="32"/>
        <end position="358"/>
    </location>
</feature>
<evidence type="ECO:0000259" key="4">
    <source>
        <dbReference type="Pfam" id="PF08652"/>
    </source>
</evidence>
<comment type="similarity">
    <text evidence="1 2">Belongs to the DXO/Dom3Z family.</text>
</comment>
<dbReference type="GO" id="GO:0003723">
    <property type="term" value="F:RNA binding"/>
    <property type="evidence" value="ECO:0007669"/>
    <property type="project" value="UniProtKB-KW"/>
</dbReference>
<dbReference type="Pfam" id="PF08652">
    <property type="entry name" value="RAI1"/>
    <property type="match status" value="1"/>
</dbReference>
<feature type="region of interest" description="Disordered" evidence="3">
    <location>
        <begin position="440"/>
        <end position="497"/>
    </location>
</feature>
<dbReference type="EMBL" id="HBUF01633247">
    <property type="protein sequence ID" value="CAG6783593.1"/>
    <property type="molecule type" value="Transcribed_RNA"/>
</dbReference>
<dbReference type="EMBL" id="HBUF01388862">
    <property type="protein sequence ID" value="CAG6733108.1"/>
    <property type="molecule type" value="Transcribed_RNA"/>
</dbReference>
<dbReference type="AlphaFoldDB" id="A0A8D8MAS3"/>
<dbReference type="EMBL" id="HBUF01388863">
    <property type="protein sequence ID" value="CAG6733110.1"/>
    <property type="molecule type" value="Transcribed_RNA"/>
</dbReference>
<dbReference type="GO" id="GO:0000956">
    <property type="term" value="P:nuclear-transcribed mRNA catabolic process"/>
    <property type="evidence" value="ECO:0007669"/>
    <property type="project" value="TreeGrafter"/>
</dbReference>
<keyword evidence="2" id="KW-0378">Hydrolase</keyword>
<accession>A0A8D8MAS3</accession>
<evidence type="ECO:0000256" key="2">
    <source>
        <dbReference type="RuleBase" id="RU367113"/>
    </source>
</evidence>
<dbReference type="EMBL" id="HBUF01633249">
    <property type="protein sequence ID" value="CAG6783597.1"/>
    <property type="molecule type" value="Transcribed_RNA"/>
</dbReference>
<keyword evidence="2" id="KW-0547">Nucleotide-binding</keyword>
<keyword evidence="2" id="KW-0539">Nucleus</keyword>